<name>A0A0R2JN52_9LACO</name>
<keyword evidence="6" id="KW-1185">Reference proteome</keyword>
<dbReference type="InterPro" id="IPR051056">
    <property type="entry name" value="Glycosyl_Hydrolase_73"/>
</dbReference>
<dbReference type="PANTHER" id="PTHR33308">
    <property type="entry name" value="PEPTIDOGLYCAN HYDROLASE FLGJ"/>
    <property type="match status" value="1"/>
</dbReference>
<comment type="similarity">
    <text evidence="1">Belongs to the glycosyl hydrolase 73 family.</text>
</comment>
<dbReference type="Gene3D" id="1.10.530.10">
    <property type="match status" value="1"/>
</dbReference>
<keyword evidence="3" id="KW-0812">Transmembrane</keyword>
<comment type="caution">
    <text evidence="5">The sequence shown here is derived from an EMBL/GenBank/DDBJ whole genome shotgun (WGS) entry which is preliminary data.</text>
</comment>
<evidence type="ECO:0000313" key="6">
    <source>
        <dbReference type="Proteomes" id="UP000051565"/>
    </source>
</evidence>
<evidence type="ECO:0000256" key="2">
    <source>
        <dbReference type="ARBA" id="ARBA00022801"/>
    </source>
</evidence>
<keyword evidence="3" id="KW-0472">Membrane</keyword>
<proteinExistence type="inferred from homology"/>
<dbReference type="InterPro" id="IPR002901">
    <property type="entry name" value="MGlyc_endo_b_GlcNAc-like_dom"/>
</dbReference>
<dbReference type="STRING" id="53444.AYR59_03920"/>
<sequence>MAKKRKRKRPQRRTKKAKQSKITGYGLIILIVVLMAGAIGAIKFVNSPSFTRYTQNGVSKQHQEFINKVLPSAIDVQKKYKILASITLGQAILESNWGQSQLASKYNNLFGVKADPNQKSVELSTTEYTNGKPQTVTGRFRVYDNWNQSIEAHAQLLAHGTDWNNMQYKEVVQANNYKQSAAGLSSDGYATDPAYAQKIIQIIEKYHLNKYDKNQK</sequence>
<dbReference type="Pfam" id="PF01832">
    <property type="entry name" value="Glucosaminidase"/>
    <property type="match status" value="1"/>
</dbReference>
<feature type="domain" description="Mannosyl-glycoprotein endo-beta-N-acetylglucosamidase-like" evidence="4">
    <location>
        <begin position="55"/>
        <end position="212"/>
    </location>
</feature>
<feature type="transmembrane region" description="Helical" evidence="3">
    <location>
        <begin position="21"/>
        <end position="42"/>
    </location>
</feature>
<dbReference type="SMART" id="SM00047">
    <property type="entry name" value="LYZ2"/>
    <property type="match status" value="1"/>
</dbReference>
<dbReference type="PRINTS" id="PR01002">
    <property type="entry name" value="FLGFLGJ"/>
</dbReference>
<dbReference type="Proteomes" id="UP000051565">
    <property type="component" value="Unassembled WGS sequence"/>
</dbReference>
<gene>
    <name evidence="5" type="ORF">IV52_GL000844</name>
</gene>
<dbReference type="PATRIC" id="fig|1122148.6.peg.868"/>
<dbReference type="RefSeq" id="WP_065866197.1">
    <property type="nucleotide sequence ID" value="NZ_FUXS01000002.1"/>
</dbReference>
<evidence type="ECO:0000256" key="3">
    <source>
        <dbReference type="SAM" id="Phobius"/>
    </source>
</evidence>
<dbReference type="OrthoDB" id="977752at2"/>
<dbReference type="GO" id="GO:0004040">
    <property type="term" value="F:amidase activity"/>
    <property type="evidence" value="ECO:0007669"/>
    <property type="project" value="InterPro"/>
</dbReference>
<dbReference type="PANTHER" id="PTHR33308:SF10">
    <property type="entry name" value="EXO-GLUCOSAMINIDASE LYTG"/>
    <property type="match status" value="1"/>
</dbReference>
<keyword evidence="2" id="KW-0378">Hydrolase</keyword>
<keyword evidence="3" id="KW-1133">Transmembrane helix</keyword>
<evidence type="ECO:0000256" key="1">
    <source>
        <dbReference type="ARBA" id="ARBA00010266"/>
    </source>
</evidence>
<accession>A0A0R2JN52</accession>
<dbReference type="EMBL" id="JQBT01000033">
    <property type="protein sequence ID" value="KRN78568.1"/>
    <property type="molecule type" value="Genomic_DNA"/>
</dbReference>
<reference evidence="5 6" key="1">
    <citation type="journal article" date="2015" name="Genome Announc.">
        <title>Expanding the biotechnology potential of lactobacilli through comparative genomics of 213 strains and associated genera.</title>
        <authorList>
            <person name="Sun Z."/>
            <person name="Harris H.M."/>
            <person name="McCann A."/>
            <person name="Guo C."/>
            <person name="Argimon S."/>
            <person name="Zhang W."/>
            <person name="Yang X."/>
            <person name="Jeffery I.B."/>
            <person name="Cooney J.C."/>
            <person name="Kagawa T.F."/>
            <person name="Liu W."/>
            <person name="Song Y."/>
            <person name="Salvetti E."/>
            <person name="Wrobel A."/>
            <person name="Rasinkangas P."/>
            <person name="Parkhill J."/>
            <person name="Rea M.C."/>
            <person name="O'Sullivan O."/>
            <person name="Ritari J."/>
            <person name="Douillard F.P."/>
            <person name="Paul Ross R."/>
            <person name="Yang R."/>
            <person name="Briner A.E."/>
            <person name="Felis G.E."/>
            <person name="de Vos W.M."/>
            <person name="Barrangou R."/>
            <person name="Klaenhammer T.R."/>
            <person name="Caufield P.W."/>
            <person name="Cui Y."/>
            <person name="Zhang H."/>
            <person name="O'Toole P.W."/>
        </authorList>
    </citation>
    <scope>NUCLEOTIDE SEQUENCE [LARGE SCALE GENOMIC DNA]</scope>
    <source>
        <strain evidence="5 6">DSM 20690</strain>
    </source>
</reference>
<protein>
    <submittedName>
        <fullName evidence="5">Exoglucosaminidase</fullName>
    </submittedName>
</protein>
<dbReference type="GeneID" id="61250027"/>
<evidence type="ECO:0000259" key="4">
    <source>
        <dbReference type="SMART" id="SM00047"/>
    </source>
</evidence>
<organism evidence="5 6">
    <name type="scientific">Fructilactobacillus lindneri DSM 20690 = JCM 11027</name>
    <dbReference type="NCBI Taxonomy" id="1122148"/>
    <lineage>
        <taxon>Bacteria</taxon>
        <taxon>Bacillati</taxon>
        <taxon>Bacillota</taxon>
        <taxon>Bacilli</taxon>
        <taxon>Lactobacillales</taxon>
        <taxon>Lactobacillaceae</taxon>
        <taxon>Fructilactobacillus</taxon>
    </lineage>
</organism>
<dbReference type="AlphaFoldDB" id="A0A0R2JN52"/>
<evidence type="ECO:0000313" key="5">
    <source>
        <dbReference type="EMBL" id="KRN78568.1"/>
    </source>
</evidence>
<dbReference type="Gene3D" id="4.10.80.30">
    <property type="entry name" value="DNA polymerase, domain 6"/>
    <property type="match status" value="1"/>
</dbReference>